<dbReference type="GO" id="GO:0005615">
    <property type="term" value="C:extracellular space"/>
    <property type="evidence" value="ECO:0007669"/>
    <property type="project" value="EnsemblMetazoa"/>
</dbReference>
<dbReference type="eggNOG" id="ENOG502TBNS">
    <property type="taxonomic scope" value="Eukaryota"/>
</dbReference>
<feature type="signal peptide" evidence="1">
    <location>
        <begin position="1"/>
        <end position="21"/>
    </location>
</feature>
<dbReference type="AlphaFoldDB" id="B4NIJ1"/>
<dbReference type="KEGG" id="dwi:6650592"/>
<evidence type="ECO:0000313" key="3">
    <source>
        <dbReference type="EMBL" id="EDW84814.1"/>
    </source>
</evidence>
<dbReference type="HOGENOM" id="CLU_2592259_0_0_1"/>
<dbReference type="EMBL" id="CH964272">
    <property type="protein sequence ID" value="EDW84814.1"/>
    <property type="molecule type" value="Genomic_DNA"/>
</dbReference>
<dbReference type="InParanoid" id="B4NIJ1"/>
<dbReference type="GO" id="GO:0035592">
    <property type="term" value="P:establishment of protein localization to extracellular region"/>
    <property type="evidence" value="ECO:0007669"/>
    <property type="project" value="EnsemblMetazoa"/>
</dbReference>
<name>B4NIJ1_DROWI</name>
<keyword evidence="1" id="KW-0732">Signal</keyword>
<gene>
    <name evidence="3" type="primary">Dwil\GK14319</name>
    <name evidence="3" type="ORF">Dwil_GK14319</name>
</gene>
<dbReference type="Gene3D" id="3.30.60.30">
    <property type="match status" value="1"/>
</dbReference>
<keyword evidence="4" id="KW-1185">Reference proteome</keyword>
<dbReference type="Proteomes" id="UP000007798">
    <property type="component" value="Unassembled WGS sequence"/>
</dbReference>
<dbReference type="GO" id="GO:0090263">
    <property type="term" value="P:positive regulation of canonical Wnt signaling pathway"/>
    <property type="evidence" value="ECO:0007669"/>
    <property type="project" value="EnsemblMetazoa"/>
</dbReference>
<dbReference type="InterPro" id="IPR002350">
    <property type="entry name" value="Kazal_dom"/>
</dbReference>
<dbReference type="GO" id="GO:0008587">
    <property type="term" value="P:imaginal disc-derived wing margin morphogenesis"/>
    <property type="evidence" value="ECO:0007669"/>
    <property type="project" value="EnsemblMetazoa"/>
</dbReference>
<dbReference type="GO" id="GO:0017147">
    <property type="term" value="F:Wnt-protein binding"/>
    <property type="evidence" value="ECO:0007669"/>
    <property type="project" value="EnsemblMetazoa"/>
</dbReference>
<dbReference type="PhylomeDB" id="B4NIJ1"/>
<proteinExistence type="predicted"/>
<dbReference type="SUPFAM" id="SSF100895">
    <property type="entry name" value="Kazal-type serine protease inhibitors"/>
    <property type="match status" value="1"/>
</dbReference>
<accession>B4NIJ1</accession>
<feature type="chain" id="PRO_5002820100" description="Kazal-like domain-containing protein" evidence="1">
    <location>
        <begin position="22"/>
        <end position="81"/>
    </location>
</feature>
<reference evidence="3 4" key="1">
    <citation type="journal article" date="2007" name="Nature">
        <title>Evolution of genes and genomes on the Drosophila phylogeny.</title>
        <authorList>
            <consortium name="Drosophila 12 Genomes Consortium"/>
            <person name="Clark A.G."/>
            <person name="Eisen M.B."/>
            <person name="Smith D.R."/>
            <person name="Bergman C.M."/>
            <person name="Oliver B."/>
            <person name="Markow T.A."/>
            <person name="Kaufman T.C."/>
            <person name="Kellis M."/>
            <person name="Gelbart W."/>
            <person name="Iyer V.N."/>
            <person name="Pollard D.A."/>
            <person name="Sackton T.B."/>
            <person name="Larracuente A.M."/>
            <person name="Singh N.D."/>
            <person name="Abad J.P."/>
            <person name="Abt D.N."/>
            <person name="Adryan B."/>
            <person name="Aguade M."/>
            <person name="Akashi H."/>
            <person name="Anderson W.W."/>
            <person name="Aquadro C.F."/>
            <person name="Ardell D.H."/>
            <person name="Arguello R."/>
            <person name="Artieri C.G."/>
            <person name="Barbash D.A."/>
            <person name="Barker D."/>
            <person name="Barsanti P."/>
            <person name="Batterham P."/>
            <person name="Batzoglou S."/>
            <person name="Begun D."/>
            <person name="Bhutkar A."/>
            <person name="Blanco E."/>
            <person name="Bosak S.A."/>
            <person name="Bradley R.K."/>
            <person name="Brand A.D."/>
            <person name="Brent M.R."/>
            <person name="Brooks A.N."/>
            <person name="Brown R.H."/>
            <person name="Butlin R.K."/>
            <person name="Caggese C."/>
            <person name="Calvi B.R."/>
            <person name="Bernardo de Carvalho A."/>
            <person name="Caspi A."/>
            <person name="Castrezana S."/>
            <person name="Celniker S.E."/>
            <person name="Chang J.L."/>
            <person name="Chapple C."/>
            <person name="Chatterji S."/>
            <person name="Chinwalla A."/>
            <person name="Civetta A."/>
            <person name="Clifton S.W."/>
            <person name="Comeron J.M."/>
            <person name="Costello J.C."/>
            <person name="Coyne J.A."/>
            <person name="Daub J."/>
            <person name="David R.G."/>
            <person name="Delcher A.L."/>
            <person name="Delehaunty K."/>
            <person name="Do C.B."/>
            <person name="Ebling H."/>
            <person name="Edwards K."/>
            <person name="Eickbush T."/>
            <person name="Evans J.D."/>
            <person name="Filipski A."/>
            <person name="Findeiss S."/>
            <person name="Freyhult E."/>
            <person name="Fulton L."/>
            <person name="Fulton R."/>
            <person name="Garcia A.C."/>
            <person name="Gardiner A."/>
            <person name="Garfield D.A."/>
            <person name="Garvin B.E."/>
            <person name="Gibson G."/>
            <person name="Gilbert D."/>
            <person name="Gnerre S."/>
            <person name="Godfrey J."/>
            <person name="Good R."/>
            <person name="Gotea V."/>
            <person name="Gravely B."/>
            <person name="Greenberg A.J."/>
            <person name="Griffiths-Jones S."/>
            <person name="Gross S."/>
            <person name="Guigo R."/>
            <person name="Gustafson E.A."/>
            <person name="Haerty W."/>
            <person name="Hahn M.W."/>
            <person name="Halligan D.L."/>
            <person name="Halpern A.L."/>
            <person name="Halter G.M."/>
            <person name="Han M.V."/>
            <person name="Heger A."/>
            <person name="Hillier L."/>
            <person name="Hinrichs A.S."/>
            <person name="Holmes I."/>
            <person name="Hoskins R.A."/>
            <person name="Hubisz M.J."/>
            <person name="Hultmark D."/>
            <person name="Huntley M.A."/>
            <person name="Jaffe D.B."/>
            <person name="Jagadeeshan S."/>
            <person name="Jeck W.R."/>
            <person name="Johnson J."/>
            <person name="Jones C.D."/>
            <person name="Jordan W.C."/>
            <person name="Karpen G.H."/>
            <person name="Kataoka E."/>
            <person name="Keightley P.D."/>
            <person name="Kheradpour P."/>
            <person name="Kirkness E.F."/>
            <person name="Koerich L.B."/>
            <person name="Kristiansen K."/>
            <person name="Kudrna D."/>
            <person name="Kulathinal R.J."/>
            <person name="Kumar S."/>
            <person name="Kwok R."/>
            <person name="Lander E."/>
            <person name="Langley C.H."/>
            <person name="Lapoint R."/>
            <person name="Lazzaro B.P."/>
            <person name="Lee S.J."/>
            <person name="Levesque L."/>
            <person name="Li R."/>
            <person name="Lin C.F."/>
            <person name="Lin M.F."/>
            <person name="Lindblad-Toh K."/>
            <person name="Llopart A."/>
            <person name="Long M."/>
            <person name="Low L."/>
            <person name="Lozovsky E."/>
            <person name="Lu J."/>
            <person name="Luo M."/>
            <person name="Machado C.A."/>
            <person name="Makalowski W."/>
            <person name="Marzo M."/>
            <person name="Matsuda M."/>
            <person name="Matzkin L."/>
            <person name="McAllister B."/>
            <person name="McBride C.S."/>
            <person name="McKernan B."/>
            <person name="McKernan K."/>
            <person name="Mendez-Lago M."/>
            <person name="Minx P."/>
            <person name="Mollenhauer M.U."/>
            <person name="Montooth K."/>
            <person name="Mount S.M."/>
            <person name="Mu X."/>
            <person name="Myers E."/>
            <person name="Negre B."/>
            <person name="Newfeld S."/>
            <person name="Nielsen R."/>
            <person name="Noor M.A."/>
            <person name="O'Grady P."/>
            <person name="Pachter L."/>
            <person name="Papaceit M."/>
            <person name="Parisi M.J."/>
            <person name="Parisi M."/>
            <person name="Parts L."/>
            <person name="Pedersen J.S."/>
            <person name="Pesole G."/>
            <person name="Phillippy A.M."/>
            <person name="Ponting C.P."/>
            <person name="Pop M."/>
            <person name="Porcelli D."/>
            <person name="Powell J.R."/>
            <person name="Prohaska S."/>
            <person name="Pruitt K."/>
            <person name="Puig M."/>
            <person name="Quesneville H."/>
            <person name="Ram K.R."/>
            <person name="Rand D."/>
            <person name="Rasmussen M.D."/>
            <person name="Reed L.K."/>
            <person name="Reenan R."/>
            <person name="Reily A."/>
            <person name="Remington K.A."/>
            <person name="Rieger T.T."/>
            <person name="Ritchie M.G."/>
            <person name="Robin C."/>
            <person name="Rogers Y.H."/>
            <person name="Rohde C."/>
            <person name="Rozas J."/>
            <person name="Rubenfield M.J."/>
            <person name="Ruiz A."/>
            <person name="Russo S."/>
            <person name="Salzberg S.L."/>
            <person name="Sanchez-Gracia A."/>
            <person name="Saranga D.J."/>
            <person name="Sato H."/>
            <person name="Schaeffer S.W."/>
            <person name="Schatz M.C."/>
            <person name="Schlenke T."/>
            <person name="Schwartz R."/>
            <person name="Segarra C."/>
            <person name="Singh R.S."/>
            <person name="Sirot L."/>
            <person name="Sirota M."/>
            <person name="Sisneros N.B."/>
            <person name="Smith C.D."/>
            <person name="Smith T.F."/>
            <person name="Spieth J."/>
            <person name="Stage D.E."/>
            <person name="Stark A."/>
            <person name="Stephan W."/>
            <person name="Strausberg R.L."/>
            <person name="Strempel S."/>
            <person name="Sturgill D."/>
            <person name="Sutton G."/>
            <person name="Sutton G.G."/>
            <person name="Tao W."/>
            <person name="Teichmann S."/>
            <person name="Tobari Y.N."/>
            <person name="Tomimura Y."/>
            <person name="Tsolas J.M."/>
            <person name="Valente V.L."/>
            <person name="Venter E."/>
            <person name="Venter J.C."/>
            <person name="Vicario S."/>
            <person name="Vieira F.G."/>
            <person name="Vilella A.J."/>
            <person name="Villasante A."/>
            <person name="Walenz B."/>
            <person name="Wang J."/>
            <person name="Wasserman M."/>
            <person name="Watts T."/>
            <person name="Wilson D."/>
            <person name="Wilson R.K."/>
            <person name="Wing R.A."/>
            <person name="Wolfner M.F."/>
            <person name="Wong A."/>
            <person name="Wong G.K."/>
            <person name="Wu C.I."/>
            <person name="Wu G."/>
            <person name="Yamamoto D."/>
            <person name="Yang H.P."/>
            <person name="Yang S.P."/>
            <person name="Yorke J.A."/>
            <person name="Yoshida K."/>
            <person name="Zdobnov E."/>
            <person name="Zhang P."/>
            <person name="Zhang Y."/>
            <person name="Zimin A.V."/>
            <person name="Baldwin J."/>
            <person name="Abdouelleil A."/>
            <person name="Abdulkadir J."/>
            <person name="Abebe A."/>
            <person name="Abera B."/>
            <person name="Abreu J."/>
            <person name="Acer S.C."/>
            <person name="Aftuck L."/>
            <person name="Alexander A."/>
            <person name="An P."/>
            <person name="Anderson E."/>
            <person name="Anderson S."/>
            <person name="Arachi H."/>
            <person name="Azer M."/>
            <person name="Bachantsang P."/>
            <person name="Barry A."/>
            <person name="Bayul T."/>
            <person name="Berlin A."/>
            <person name="Bessette D."/>
            <person name="Bloom T."/>
            <person name="Blye J."/>
            <person name="Boguslavskiy L."/>
            <person name="Bonnet C."/>
            <person name="Boukhgalter B."/>
            <person name="Bourzgui I."/>
            <person name="Brown A."/>
            <person name="Cahill P."/>
            <person name="Channer S."/>
            <person name="Cheshatsang Y."/>
            <person name="Chuda L."/>
            <person name="Citroen M."/>
            <person name="Collymore A."/>
            <person name="Cooke P."/>
            <person name="Costello M."/>
            <person name="D'Aco K."/>
            <person name="Daza R."/>
            <person name="De Haan G."/>
            <person name="DeGray S."/>
            <person name="DeMaso C."/>
            <person name="Dhargay N."/>
            <person name="Dooley K."/>
            <person name="Dooley E."/>
            <person name="Doricent M."/>
            <person name="Dorje P."/>
            <person name="Dorjee K."/>
            <person name="Dupes A."/>
            <person name="Elong R."/>
            <person name="Falk J."/>
            <person name="Farina A."/>
            <person name="Faro S."/>
            <person name="Ferguson D."/>
            <person name="Fisher S."/>
            <person name="Foley C.D."/>
            <person name="Franke A."/>
            <person name="Friedrich D."/>
            <person name="Gadbois L."/>
            <person name="Gearin G."/>
            <person name="Gearin C.R."/>
            <person name="Giannoukos G."/>
            <person name="Goode T."/>
            <person name="Graham J."/>
            <person name="Grandbois E."/>
            <person name="Grewal S."/>
            <person name="Gyaltsen K."/>
            <person name="Hafez N."/>
            <person name="Hagos B."/>
            <person name="Hall J."/>
            <person name="Henson C."/>
            <person name="Hollinger A."/>
            <person name="Honan T."/>
            <person name="Huard M.D."/>
            <person name="Hughes L."/>
            <person name="Hurhula B."/>
            <person name="Husby M.E."/>
            <person name="Kamat A."/>
            <person name="Kanga B."/>
            <person name="Kashin S."/>
            <person name="Khazanovich D."/>
            <person name="Kisner P."/>
            <person name="Lance K."/>
            <person name="Lara M."/>
            <person name="Lee W."/>
            <person name="Lennon N."/>
            <person name="Letendre F."/>
            <person name="LeVine R."/>
            <person name="Lipovsky A."/>
            <person name="Liu X."/>
            <person name="Liu J."/>
            <person name="Liu S."/>
            <person name="Lokyitsang T."/>
            <person name="Lokyitsang Y."/>
            <person name="Lubonja R."/>
            <person name="Lui A."/>
            <person name="MacDonald P."/>
            <person name="Magnisalis V."/>
            <person name="Maru K."/>
            <person name="Matthews C."/>
            <person name="McCusker W."/>
            <person name="McDonough S."/>
            <person name="Mehta T."/>
            <person name="Meldrim J."/>
            <person name="Meneus L."/>
            <person name="Mihai O."/>
            <person name="Mihalev A."/>
            <person name="Mihova T."/>
            <person name="Mittelman R."/>
            <person name="Mlenga V."/>
            <person name="Montmayeur A."/>
            <person name="Mulrain L."/>
            <person name="Navidi A."/>
            <person name="Naylor J."/>
            <person name="Negash T."/>
            <person name="Nguyen T."/>
            <person name="Nguyen N."/>
            <person name="Nicol R."/>
            <person name="Norbu C."/>
            <person name="Norbu N."/>
            <person name="Novod N."/>
            <person name="O'Neill B."/>
            <person name="Osman S."/>
            <person name="Markiewicz E."/>
            <person name="Oyono O.L."/>
            <person name="Patti C."/>
            <person name="Phunkhang P."/>
            <person name="Pierre F."/>
            <person name="Priest M."/>
            <person name="Raghuraman S."/>
            <person name="Rege F."/>
            <person name="Reyes R."/>
            <person name="Rise C."/>
            <person name="Rogov P."/>
            <person name="Ross K."/>
            <person name="Ryan E."/>
            <person name="Settipalli S."/>
            <person name="Shea T."/>
            <person name="Sherpa N."/>
            <person name="Shi L."/>
            <person name="Shih D."/>
            <person name="Sparrow T."/>
            <person name="Spaulding J."/>
            <person name="Stalker J."/>
            <person name="Stange-Thomann N."/>
            <person name="Stavropoulos S."/>
            <person name="Stone C."/>
            <person name="Strader C."/>
            <person name="Tesfaye S."/>
            <person name="Thomson T."/>
            <person name="Thoulutsang Y."/>
            <person name="Thoulutsang D."/>
            <person name="Topham K."/>
            <person name="Topping I."/>
            <person name="Tsamla T."/>
            <person name="Vassiliev H."/>
            <person name="Vo A."/>
            <person name="Wangchuk T."/>
            <person name="Wangdi T."/>
            <person name="Weiand M."/>
            <person name="Wilkinson J."/>
            <person name="Wilson A."/>
            <person name="Yadav S."/>
            <person name="Young G."/>
            <person name="Yu Q."/>
            <person name="Zembek L."/>
            <person name="Zhong D."/>
            <person name="Zimmer A."/>
            <person name="Zwirko Z."/>
            <person name="Jaffe D.B."/>
            <person name="Alvarez P."/>
            <person name="Brockman W."/>
            <person name="Butler J."/>
            <person name="Chin C."/>
            <person name="Gnerre S."/>
            <person name="Grabherr M."/>
            <person name="Kleber M."/>
            <person name="Mauceli E."/>
            <person name="MacCallum I."/>
        </authorList>
    </citation>
    <scope>NUCLEOTIDE SEQUENCE [LARGE SCALE GENOMIC DNA]</scope>
    <source>
        <strain evidence="4">Tucson 14030-0811.24</strain>
    </source>
</reference>
<evidence type="ECO:0000259" key="2">
    <source>
        <dbReference type="Pfam" id="PF07648"/>
    </source>
</evidence>
<dbReference type="OMA" id="CDTQEYR"/>
<dbReference type="OrthoDB" id="6614329at2759"/>
<sequence>MKLFAVFLTLALFALTTLVQGFSLPDPNVKCSMECDTQEDAAICAADDKGTTKTYRNVCIMKTENCLQNANFQKISDKECP</sequence>
<evidence type="ECO:0000313" key="4">
    <source>
        <dbReference type="Proteomes" id="UP000007798"/>
    </source>
</evidence>
<dbReference type="InterPro" id="IPR036058">
    <property type="entry name" value="Kazal_dom_sf"/>
</dbReference>
<evidence type="ECO:0000256" key="1">
    <source>
        <dbReference type="SAM" id="SignalP"/>
    </source>
</evidence>
<feature type="domain" description="Kazal-like" evidence="2">
    <location>
        <begin position="31"/>
        <end position="80"/>
    </location>
</feature>
<protein>
    <recommendedName>
        <fullName evidence="2">Kazal-like domain-containing protein</fullName>
    </recommendedName>
</protein>
<dbReference type="Pfam" id="PF07648">
    <property type="entry name" value="Kazal_2"/>
    <property type="match status" value="1"/>
</dbReference>
<dbReference type="FunCoup" id="B4NIJ1">
    <property type="interactions" value="62"/>
</dbReference>
<organism evidence="3 4">
    <name type="scientific">Drosophila willistoni</name>
    <name type="common">Fruit fly</name>
    <dbReference type="NCBI Taxonomy" id="7260"/>
    <lineage>
        <taxon>Eukaryota</taxon>
        <taxon>Metazoa</taxon>
        <taxon>Ecdysozoa</taxon>
        <taxon>Arthropoda</taxon>
        <taxon>Hexapoda</taxon>
        <taxon>Insecta</taxon>
        <taxon>Pterygota</taxon>
        <taxon>Neoptera</taxon>
        <taxon>Endopterygota</taxon>
        <taxon>Diptera</taxon>
        <taxon>Brachycera</taxon>
        <taxon>Muscomorpha</taxon>
        <taxon>Ephydroidea</taxon>
        <taxon>Drosophilidae</taxon>
        <taxon>Drosophila</taxon>
        <taxon>Sophophora</taxon>
    </lineage>
</organism>